<dbReference type="PANTHER" id="PTHR33693">
    <property type="entry name" value="TYPE-5 URACIL-DNA GLYCOSYLASE"/>
    <property type="match status" value="1"/>
</dbReference>
<protein>
    <submittedName>
        <fullName evidence="10">DNA polymerase</fullName>
        <ecNumber evidence="10">2.7.7.7</ecNumber>
    </submittedName>
</protein>
<keyword evidence="6" id="KW-0411">Iron-sulfur</keyword>
<keyword evidence="2" id="KW-0479">Metal-binding</keyword>
<name>A0ABU1J2U1_9BACL</name>
<evidence type="ECO:0000256" key="4">
    <source>
        <dbReference type="ARBA" id="ARBA00022801"/>
    </source>
</evidence>
<dbReference type="EMBL" id="JAVDQH010000015">
    <property type="protein sequence ID" value="MDR6245506.1"/>
    <property type="molecule type" value="Genomic_DNA"/>
</dbReference>
<reference evidence="10 11" key="1">
    <citation type="submission" date="2023-07" db="EMBL/GenBank/DDBJ databases">
        <title>Genomic Encyclopedia of Type Strains, Phase IV (KMG-IV): sequencing the most valuable type-strain genomes for metagenomic binning, comparative biology and taxonomic classification.</title>
        <authorList>
            <person name="Goeker M."/>
        </authorList>
    </citation>
    <scope>NUCLEOTIDE SEQUENCE [LARGE SCALE GENOMIC DNA]</scope>
    <source>
        <strain evidence="10 11">DSM 22170</strain>
    </source>
</reference>
<evidence type="ECO:0000313" key="10">
    <source>
        <dbReference type="EMBL" id="MDR6245506.1"/>
    </source>
</evidence>
<keyword evidence="4" id="KW-0378">Hydrolase</keyword>
<dbReference type="EC" id="2.7.7.7" evidence="10"/>
<keyword evidence="7" id="KW-0234">DNA repair</keyword>
<feature type="region of interest" description="Disordered" evidence="8">
    <location>
        <begin position="1"/>
        <end position="26"/>
    </location>
</feature>
<dbReference type="Proteomes" id="UP001185028">
    <property type="component" value="Unassembled WGS sequence"/>
</dbReference>
<keyword evidence="1" id="KW-0004">4Fe-4S</keyword>
<dbReference type="SMART" id="SM00986">
    <property type="entry name" value="UDG"/>
    <property type="match status" value="1"/>
</dbReference>
<evidence type="ECO:0000313" key="11">
    <source>
        <dbReference type="Proteomes" id="UP001185028"/>
    </source>
</evidence>
<dbReference type="PANTHER" id="PTHR33693:SF1">
    <property type="entry name" value="TYPE-4 URACIL-DNA GLYCOSYLASE"/>
    <property type="match status" value="1"/>
</dbReference>
<gene>
    <name evidence="10" type="ORF">JOC58_003419</name>
</gene>
<evidence type="ECO:0000256" key="1">
    <source>
        <dbReference type="ARBA" id="ARBA00022485"/>
    </source>
</evidence>
<keyword evidence="10" id="KW-0548">Nucleotidyltransferase</keyword>
<evidence type="ECO:0000256" key="2">
    <source>
        <dbReference type="ARBA" id="ARBA00022723"/>
    </source>
</evidence>
<keyword evidence="11" id="KW-1185">Reference proteome</keyword>
<dbReference type="SMART" id="SM00987">
    <property type="entry name" value="UreE_C"/>
    <property type="match status" value="1"/>
</dbReference>
<dbReference type="SUPFAM" id="SSF52141">
    <property type="entry name" value="Uracil-DNA glycosylase-like"/>
    <property type="match status" value="1"/>
</dbReference>
<dbReference type="GO" id="GO:0003887">
    <property type="term" value="F:DNA-directed DNA polymerase activity"/>
    <property type="evidence" value="ECO:0007669"/>
    <property type="project" value="UniProtKB-EC"/>
</dbReference>
<organism evidence="10 11">
    <name type="scientific">Paenibacillus hunanensis</name>
    <dbReference type="NCBI Taxonomy" id="539262"/>
    <lineage>
        <taxon>Bacteria</taxon>
        <taxon>Bacillati</taxon>
        <taxon>Bacillota</taxon>
        <taxon>Bacilli</taxon>
        <taxon>Bacillales</taxon>
        <taxon>Paenibacillaceae</taxon>
        <taxon>Paenibacillus</taxon>
    </lineage>
</organism>
<sequence length="249" mass="28031">MARQNSSSFEHNTQQKATRLEHSSQQAVHIGHVPLPPELVEACMRRVEGKPLEGFLAGFGKWPGDIMLVGEAPGGNEIVQGRPFCGQAGKVLDEYLQIAGITRDDLYMTSAVRSRPYRDRPVKGNPERISRSNRTPTASEILAHAPILDYELSVVKPRLLLTVGNIGLQRLLGGGVRVSDIHGQPRQSTIRHVDRDHPERGYTEGTEQYWIFPLYHPAAILYNRSLESVIEQDLHRLRDFLQKEEWISG</sequence>
<evidence type="ECO:0000256" key="8">
    <source>
        <dbReference type="SAM" id="MobiDB-lite"/>
    </source>
</evidence>
<dbReference type="CDD" id="cd10030">
    <property type="entry name" value="UDG-F4_TTUDGA_SPO1dp_like"/>
    <property type="match status" value="1"/>
</dbReference>
<dbReference type="InterPro" id="IPR005122">
    <property type="entry name" value="Uracil-DNA_glycosylase-like"/>
</dbReference>
<dbReference type="InterPro" id="IPR051536">
    <property type="entry name" value="UDG_Type-4/5"/>
</dbReference>
<dbReference type="RefSeq" id="WP_188775189.1">
    <property type="nucleotide sequence ID" value="NZ_BMMB01000004.1"/>
</dbReference>
<keyword evidence="10" id="KW-0808">Transferase</keyword>
<evidence type="ECO:0000256" key="7">
    <source>
        <dbReference type="ARBA" id="ARBA00023204"/>
    </source>
</evidence>
<keyword evidence="5" id="KW-0408">Iron</keyword>
<proteinExistence type="predicted"/>
<accession>A0ABU1J2U1</accession>
<dbReference type="Pfam" id="PF03167">
    <property type="entry name" value="UDG"/>
    <property type="match status" value="1"/>
</dbReference>
<evidence type="ECO:0000256" key="6">
    <source>
        <dbReference type="ARBA" id="ARBA00023014"/>
    </source>
</evidence>
<keyword evidence="3" id="KW-0227">DNA damage</keyword>
<feature type="domain" description="Uracil-DNA glycosylase-like" evidence="9">
    <location>
        <begin position="57"/>
        <end position="235"/>
    </location>
</feature>
<comment type="caution">
    <text evidence="10">The sequence shown here is derived from an EMBL/GenBank/DDBJ whole genome shotgun (WGS) entry which is preliminary data.</text>
</comment>
<dbReference type="InterPro" id="IPR036895">
    <property type="entry name" value="Uracil-DNA_glycosylase-like_sf"/>
</dbReference>
<dbReference type="Gene3D" id="3.40.470.10">
    <property type="entry name" value="Uracil-DNA glycosylase-like domain"/>
    <property type="match status" value="1"/>
</dbReference>
<evidence type="ECO:0000259" key="9">
    <source>
        <dbReference type="SMART" id="SM00986"/>
    </source>
</evidence>
<evidence type="ECO:0000256" key="3">
    <source>
        <dbReference type="ARBA" id="ARBA00022763"/>
    </source>
</evidence>
<evidence type="ECO:0000256" key="5">
    <source>
        <dbReference type="ARBA" id="ARBA00023004"/>
    </source>
</evidence>